<dbReference type="EMBL" id="JADGMS010000002">
    <property type="protein sequence ID" value="KAF9688357.1"/>
    <property type="molecule type" value="Genomic_DNA"/>
</dbReference>
<dbReference type="OrthoDB" id="10256289at2759"/>
<dbReference type="GO" id="GO:0070971">
    <property type="term" value="C:endoplasmic reticulum exit site"/>
    <property type="evidence" value="ECO:0007669"/>
    <property type="project" value="TreeGrafter"/>
</dbReference>
<keyword evidence="1" id="KW-0256">Endoplasmic reticulum</keyword>
<proteinExistence type="inferred from homology"/>
<keyword evidence="1" id="KW-0963">Cytoplasm</keyword>
<dbReference type="GO" id="GO:0015031">
    <property type="term" value="P:protein transport"/>
    <property type="evidence" value="ECO:0007669"/>
    <property type="project" value="UniProtKB-KW"/>
</dbReference>
<evidence type="ECO:0000256" key="1">
    <source>
        <dbReference type="RuleBase" id="RU365030"/>
    </source>
</evidence>
<dbReference type="GO" id="GO:0090110">
    <property type="term" value="P:COPII-coated vesicle cargo loading"/>
    <property type="evidence" value="ECO:0007669"/>
    <property type="project" value="TreeGrafter"/>
</dbReference>
<organism evidence="2 3">
    <name type="scientific">Salix dunnii</name>
    <dbReference type="NCBI Taxonomy" id="1413687"/>
    <lineage>
        <taxon>Eukaryota</taxon>
        <taxon>Viridiplantae</taxon>
        <taxon>Streptophyta</taxon>
        <taxon>Embryophyta</taxon>
        <taxon>Tracheophyta</taxon>
        <taxon>Spermatophyta</taxon>
        <taxon>Magnoliopsida</taxon>
        <taxon>eudicotyledons</taxon>
        <taxon>Gunneridae</taxon>
        <taxon>Pentapetalae</taxon>
        <taxon>rosids</taxon>
        <taxon>fabids</taxon>
        <taxon>Malpighiales</taxon>
        <taxon>Salicaceae</taxon>
        <taxon>Saliceae</taxon>
        <taxon>Salix</taxon>
    </lineage>
</organism>
<evidence type="ECO:0000313" key="3">
    <source>
        <dbReference type="Proteomes" id="UP000657918"/>
    </source>
</evidence>
<dbReference type="InterPro" id="IPR037364">
    <property type="entry name" value="Sec23"/>
</dbReference>
<comment type="similarity">
    <text evidence="1">Belongs to the SEC23/SEC24 family. SEC23 subfamily.</text>
</comment>
<reference evidence="2 3" key="1">
    <citation type="submission" date="2020-10" db="EMBL/GenBank/DDBJ databases">
        <title>Plant Genome Project.</title>
        <authorList>
            <person name="Zhang R.-G."/>
        </authorList>
    </citation>
    <scope>NUCLEOTIDE SEQUENCE [LARGE SCALE GENOMIC DNA]</scope>
    <source>
        <strain evidence="2">FAFU-HL-1</strain>
        <tissue evidence="2">Leaf</tissue>
    </source>
</reference>
<keyword evidence="1" id="KW-0472">Membrane</keyword>
<name>A0A835N8R3_9ROSI</name>
<comment type="caution">
    <text evidence="2">The sequence shown here is derived from an EMBL/GenBank/DDBJ whole genome shotgun (WGS) entry which is preliminary data.</text>
</comment>
<evidence type="ECO:0000313" key="2">
    <source>
        <dbReference type="EMBL" id="KAF9688357.1"/>
    </source>
</evidence>
<dbReference type="AlphaFoldDB" id="A0A835N8R3"/>
<gene>
    <name evidence="2" type="ORF">SADUNF_Sadunf02G0189100</name>
</gene>
<protein>
    <recommendedName>
        <fullName evidence="1">Protein transport protein SEC23</fullName>
    </recommendedName>
</protein>
<sequence length="92" mass="10497">MPVLPYSPLRCRTCRSILRRFLCKALDLPLLLSTEPVPSSHTAISDNNLPAELFTHYTIIEHEEPQMISPSSTSPMIFMFVMDTIMIEEEMA</sequence>
<dbReference type="PANTHER" id="PTHR11141:SF2">
    <property type="entry name" value="PROTEIN TRANSPORT PROTEIN SEC23 C"/>
    <property type="match status" value="1"/>
</dbReference>
<keyword evidence="1" id="KW-0813">Transport</keyword>
<keyword evidence="1" id="KW-0653">Protein transport</keyword>
<dbReference type="Proteomes" id="UP000657918">
    <property type="component" value="Unassembled WGS sequence"/>
</dbReference>
<keyword evidence="1" id="KW-0968">Cytoplasmic vesicle</keyword>
<keyword evidence="1" id="KW-0479">Metal-binding</keyword>
<comment type="subcellular location">
    <subcellularLocation>
        <location evidence="1">Cytoplasmic vesicle</location>
        <location evidence="1">COPII-coated vesicle membrane</location>
        <topology evidence="1">Peripheral membrane protein</topology>
        <orientation evidence="1">Cytoplasmic side</orientation>
    </subcellularLocation>
    <subcellularLocation>
        <location evidence="1">Endoplasmic reticulum membrane</location>
        <topology evidence="1">Peripheral membrane protein</topology>
        <orientation evidence="1">Cytoplasmic side</orientation>
    </subcellularLocation>
</comment>
<dbReference type="Gene3D" id="2.30.30.380">
    <property type="entry name" value="Zn-finger domain of Sec23/24"/>
    <property type="match status" value="1"/>
</dbReference>
<dbReference type="GO" id="GO:0030127">
    <property type="term" value="C:COPII vesicle coat"/>
    <property type="evidence" value="ECO:0007669"/>
    <property type="project" value="TreeGrafter"/>
</dbReference>
<keyword evidence="1" id="KW-0862">Zinc</keyword>
<accession>A0A835N8R3</accession>
<comment type="function">
    <text evidence="1">Component of the coat protein complex II (COPII) which promotes the formation of transport vesicles from the endoplasmic reticulum (ER). The coat has two main functions, the physical deformation of the endoplasmic reticulum membrane into vesicles and the selection of cargo molecules.</text>
</comment>
<dbReference type="PANTHER" id="PTHR11141">
    <property type="entry name" value="PROTEIN TRANSPORT PROTEIN SEC23"/>
    <property type="match status" value="1"/>
</dbReference>
<dbReference type="GO" id="GO:0005096">
    <property type="term" value="F:GTPase activator activity"/>
    <property type="evidence" value="ECO:0007669"/>
    <property type="project" value="TreeGrafter"/>
</dbReference>
<dbReference type="GO" id="GO:0005789">
    <property type="term" value="C:endoplasmic reticulum membrane"/>
    <property type="evidence" value="ECO:0007669"/>
    <property type="project" value="UniProtKB-SubCell"/>
</dbReference>
<dbReference type="GO" id="GO:0046872">
    <property type="term" value="F:metal ion binding"/>
    <property type="evidence" value="ECO:0007669"/>
    <property type="project" value="UniProtKB-KW"/>
</dbReference>
<keyword evidence="1" id="KW-0931">ER-Golgi transport</keyword>
<keyword evidence="3" id="KW-1185">Reference proteome</keyword>